<gene>
    <name evidence="2" type="ORF">BT63DRAFT_469090</name>
</gene>
<evidence type="ECO:0000313" key="3">
    <source>
        <dbReference type="Proteomes" id="UP000799302"/>
    </source>
</evidence>
<dbReference type="Proteomes" id="UP000799302">
    <property type="component" value="Unassembled WGS sequence"/>
</dbReference>
<accession>A0A6A6UHM9</accession>
<evidence type="ECO:0000313" key="2">
    <source>
        <dbReference type="EMBL" id="KAF2671310.1"/>
    </source>
</evidence>
<evidence type="ECO:0000256" key="1">
    <source>
        <dbReference type="SAM" id="SignalP"/>
    </source>
</evidence>
<name>A0A6A6UHM9_9PEZI</name>
<keyword evidence="1" id="KW-0732">Signal</keyword>
<organism evidence="2 3">
    <name type="scientific">Microthyrium microscopicum</name>
    <dbReference type="NCBI Taxonomy" id="703497"/>
    <lineage>
        <taxon>Eukaryota</taxon>
        <taxon>Fungi</taxon>
        <taxon>Dikarya</taxon>
        <taxon>Ascomycota</taxon>
        <taxon>Pezizomycotina</taxon>
        <taxon>Dothideomycetes</taxon>
        <taxon>Dothideomycetes incertae sedis</taxon>
        <taxon>Microthyriales</taxon>
        <taxon>Microthyriaceae</taxon>
        <taxon>Microthyrium</taxon>
    </lineage>
</organism>
<protein>
    <submittedName>
        <fullName evidence="2">Uncharacterized protein</fullName>
    </submittedName>
</protein>
<sequence length="176" mass="18653">MLSSSILRAFLFASGATAFCTAGPATANEQEVIFNQFIDQLYGKLDAAGAFNTYVSEKLVDASPDVTKKADGNVDIGGIIGRLSFIFGAANVQEVKSARTFKDGVGTSVATGANKDPSASQPLPKGGKINIVDKYTFDGKCITKHEDERICKLYDAAGKETGFCPKPAGPHRRIKV</sequence>
<dbReference type="EMBL" id="MU004233">
    <property type="protein sequence ID" value="KAF2671310.1"/>
    <property type="molecule type" value="Genomic_DNA"/>
</dbReference>
<keyword evidence="3" id="KW-1185">Reference proteome</keyword>
<reference evidence="2" key="1">
    <citation type="journal article" date="2020" name="Stud. Mycol.">
        <title>101 Dothideomycetes genomes: a test case for predicting lifestyles and emergence of pathogens.</title>
        <authorList>
            <person name="Haridas S."/>
            <person name="Albert R."/>
            <person name="Binder M."/>
            <person name="Bloem J."/>
            <person name="Labutti K."/>
            <person name="Salamov A."/>
            <person name="Andreopoulos B."/>
            <person name="Baker S."/>
            <person name="Barry K."/>
            <person name="Bills G."/>
            <person name="Bluhm B."/>
            <person name="Cannon C."/>
            <person name="Castanera R."/>
            <person name="Culley D."/>
            <person name="Daum C."/>
            <person name="Ezra D."/>
            <person name="Gonzalez J."/>
            <person name="Henrissat B."/>
            <person name="Kuo A."/>
            <person name="Liang C."/>
            <person name="Lipzen A."/>
            <person name="Lutzoni F."/>
            <person name="Magnuson J."/>
            <person name="Mondo S."/>
            <person name="Nolan M."/>
            <person name="Ohm R."/>
            <person name="Pangilinan J."/>
            <person name="Park H.-J."/>
            <person name="Ramirez L."/>
            <person name="Alfaro M."/>
            <person name="Sun H."/>
            <person name="Tritt A."/>
            <person name="Yoshinaga Y."/>
            <person name="Zwiers L.-H."/>
            <person name="Turgeon B."/>
            <person name="Goodwin S."/>
            <person name="Spatafora J."/>
            <person name="Crous P."/>
            <person name="Grigoriev I."/>
        </authorList>
    </citation>
    <scope>NUCLEOTIDE SEQUENCE</scope>
    <source>
        <strain evidence="2">CBS 115976</strain>
    </source>
</reference>
<feature type="chain" id="PRO_5025541024" evidence="1">
    <location>
        <begin position="19"/>
        <end position="176"/>
    </location>
</feature>
<feature type="signal peptide" evidence="1">
    <location>
        <begin position="1"/>
        <end position="18"/>
    </location>
</feature>
<dbReference type="AlphaFoldDB" id="A0A6A6UHM9"/>
<proteinExistence type="predicted"/>